<accession>A0A835HGL4</accession>
<dbReference type="PANTHER" id="PTHR28492:SF1">
    <property type="entry name" value="UBIQUINOL-CYTOCHROME-C REDUCTASE COMPLEX ASSEMBLY FACTOR 6"/>
    <property type="match status" value="1"/>
</dbReference>
<name>A0A835HGL4_9MAGN</name>
<keyword evidence="4 8" id="KW-1133">Transmembrane helix</keyword>
<keyword evidence="2 8" id="KW-0812">Transmembrane</keyword>
<dbReference type="PANTHER" id="PTHR28492">
    <property type="entry name" value="HYPOTHETICAL PROTEIN LOC691921"/>
    <property type="match status" value="1"/>
</dbReference>
<evidence type="ECO:0000256" key="5">
    <source>
        <dbReference type="ARBA" id="ARBA00023128"/>
    </source>
</evidence>
<keyword evidence="10" id="KW-1185">Reference proteome</keyword>
<dbReference type="AlphaFoldDB" id="A0A835HGL4"/>
<evidence type="ECO:0000256" key="1">
    <source>
        <dbReference type="ARBA" id="ARBA00004434"/>
    </source>
</evidence>
<comment type="similarity">
    <text evidence="7">Belongs to the UQCC6 family.</text>
</comment>
<evidence type="ECO:0000256" key="8">
    <source>
        <dbReference type="SAM" id="Phobius"/>
    </source>
</evidence>
<feature type="transmembrane region" description="Helical" evidence="8">
    <location>
        <begin position="17"/>
        <end position="39"/>
    </location>
</feature>
<evidence type="ECO:0000313" key="9">
    <source>
        <dbReference type="EMBL" id="KAF9599341.1"/>
    </source>
</evidence>
<comment type="caution">
    <text evidence="9">The sequence shown here is derived from an EMBL/GenBank/DDBJ whole genome shotgun (WGS) entry which is preliminary data.</text>
</comment>
<evidence type="ECO:0000256" key="2">
    <source>
        <dbReference type="ARBA" id="ARBA00022692"/>
    </source>
</evidence>
<keyword evidence="6 8" id="KW-0472">Membrane</keyword>
<evidence type="ECO:0000256" key="3">
    <source>
        <dbReference type="ARBA" id="ARBA00022792"/>
    </source>
</evidence>
<dbReference type="Proteomes" id="UP000631114">
    <property type="component" value="Unassembled WGS sequence"/>
</dbReference>
<dbReference type="GO" id="GO:0005743">
    <property type="term" value="C:mitochondrial inner membrane"/>
    <property type="evidence" value="ECO:0007669"/>
    <property type="project" value="UniProtKB-SubCell"/>
</dbReference>
<protein>
    <submittedName>
        <fullName evidence="9">Uncharacterized protein</fullName>
    </submittedName>
</protein>
<evidence type="ECO:0000256" key="7">
    <source>
        <dbReference type="ARBA" id="ARBA00044944"/>
    </source>
</evidence>
<evidence type="ECO:0000256" key="4">
    <source>
        <dbReference type="ARBA" id="ARBA00022989"/>
    </source>
</evidence>
<comment type="subcellular location">
    <subcellularLocation>
        <location evidence="1">Mitochondrion inner membrane</location>
        <topology evidence="1">Single-pass membrane protein</topology>
    </subcellularLocation>
</comment>
<proteinExistence type="inferred from homology"/>
<reference evidence="9 10" key="1">
    <citation type="submission" date="2020-10" db="EMBL/GenBank/DDBJ databases">
        <title>The Coptis chinensis genome and diversification of protoberbering-type alkaloids.</title>
        <authorList>
            <person name="Wang B."/>
            <person name="Shu S."/>
            <person name="Song C."/>
            <person name="Liu Y."/>
        </authorList>
    </citation>
    <scope>NUCLEOTIDE SEQUENCE [LARGE SCALE GENOMIC DNA]</scope>
    <source>
        <strain evidence="9">HL-2020</strain>
        <tissue evidence="9">Leaf</tissue>
    </source>
</reference>
<dbReference type="OrthoDB" id="2019415at2759"/>
<evidence type="ECO:0000256" key="6">
    <source>
        <dbReference type="ARBA" id="ARBA00023136"/>
    </source>
</evidence>
<evidence type="ECO:0000313" key="10">
    <source>
        <dbReference type="Proteomes" id="UP000631114"/>
    </source>
</evidence>
<dbReference type="EMBL" id="JADFTS010000007">
    <property type="protein sequence ID" value="KAF9599341.1"/>
    <property type="molecule type" value="Genomic_DNA"/>
</dbReference>
<dbReference type="InterPro" id="IPR027858">
    <property type="entry name" value="BRAWNIN"/>
</dbReference>
<gene>
    <name evidence="9" type="ORF">IFM89_036639</name>
</gene>
<keyword evidence="3" id="KW-0999">Mitochondrion inner membrane</keyword>
<keyword evidence="5" id="KW-0496">Mitochondrion</keyword>
<sequence>MNHKFGGGKQPTGTPSLGWSCVVVIASLLAGASVVHNIFKPDLDDSYLQSYISTIGVYFKIRTVEQNGKTIKLQIFKGGSSHSVLKSLEMKLNVFRITSSTETVQVTGVVRSPKKASSSRTGSGNLECRPPPQIPNVHLLEKPVNCALSMLRDIAFGRDLKKFLSGFGGDELFSLYWIISWWNELSCYNNLDIV</sequence>
<dbReference type="GO" id="GO:0034551">
    <property type="term" value="P:mitochondrial respiratory chain complex III assembly"/>
    <property type="evidence" value="ECO:0007669"/>
    <property type="project" value="InterPro"/>
</dbReference>
<dbReference type="Pfam" id="PF14990">
    <property type="entry name" value="DUF4516"/>
    <property type="match status" value="1"/>
</dbReference>
<organism evidence="9 10">
    <name type="scientific">Coptis chinensis</name>
    <dbReference type="NCBI Taxonomy" id="261450"/>
    <lineage>
        <taxon>Eukaryota</taxon>
        <taxon>Viridiplantae</taxon>
        <taxon>Streptophyta</taxon>
        <taxon>Embryophyta</taxon>
        <taxon>Tracheophyta</taxon>
        <taxon>Spermatophyta</taxon>
        <taxon>Magnoliopsida</taxon>
        <taxon>Ranunculales</taxon>
        <taxon>Ranunculaceae</taxon>
        <taxon>Coptidoideae</taxon>
        <taxon>Coptis</taxon>
    </lineage>
</organism>